<dbReference type="AlphaFoldDB" id="A0A0V0YRW3"/>
<dbReference type="EMBL" id="JYDQ01003142">
    <property type="protein sequence ID" value="KRY03092.1"/>
    <property type="molecule type" value="Genomic_DNA"/>
</dbReference>
<sequence length="52" mass="5864">MVLRLGNDYWNLILAHLNHIQCCAPTSSLTEISIVDIINIVIRFFQTCGGVF</sequence>
<dbReference type="Proteomes" id="UP000054783">
    <property type="component" value="Unassembled WGS sequence"/>
</dbReference>
<accession>A0A0V0YRW3</accession>
<gene>
    <name evidence="1" type="ORF">T12_9228</name>
</gene>
<organism evidence="1 2">
    <name type="scientific">Trichinella patagoniensis</name>
    <dbReference type="NCBI Taxonomy" id="990121"/>
    <lineage>
        <taxon>Eukaryota</taxon>
        <taxon>Metazoa</taxon>
        <taxon>Ecdysozoa</taxon>
        <taxon>Nematoda</taxon>
        <taxon>Enoplea</taxon>
        <taxon>Dorylaimia</taxon>
        <taxon>Trichinellida</taxon>
        <taxon>Trichinellidae</taxon>
        <taxon>Trichinella</taxon>
    </lineage>
</organism>
<name>A0A0V0YRW3_9BILA</name>
<evidence type="ECO:0000313" key="1">
    <source>
        <dbReference type="EMBL" id="KRY03092.1"/>
    </source>
</evidence>
<evidence type="ECO:0000313" key="2">
    <source>
        <dbReference type="Proteomes" id="UP000054783"/>
    </source>
</evidence>
<keyword evidence="2" id="KW-1185">Reference proteome</keyword>
<reference evidence="1 2" key="1">
    <citation type="submission" date="2015-01" db="EMBL/GenBank/DDBJ databases">
        <title>Evolution of Trichinella species and genotypes.</title>
        <authorList>
            <person name="Korhonen P.K."/>
            <person name="Edoardo P."/>
            <person name="Giuseppe L.R."/>
            <person name="Gasser R.B."/>
        </authorList>
    </citation>
    <scope>NUCLEOTIDE SEQUENCE [LARGE SCALE GENOMIC DNA]</scope>
    <source>
        <strain evidence="1">ISS2496</strain>
    </source>
</reference>
<protein>
    <submittedName>
        <fullName evidence="1">Uncharacterized protein</fullName>
    </submittedName>
</protein>
<comment type="caution">
    <text evidence="1">The sequence shown here is derived from an EMBL/GenBank/DDBJ whole genome shotgun (WGS) entry which is preliminary data.</text>
</comment>
<proteinExistence type="predicted"/>